<feature type="transmembrane region" description="Helical" evidence="3">
    <location>
        <begin position="639"/>
        <end position="658"/>
    </location>
</feature>
<keyword evidence="5" id="KW-1185">Reference proteome</keyword>
<dbReference type="InterPro" id="IPR020846">
    <property type="entry name" value="MFS_dom"/>
</dbReference>
<dbReference type="PANTHER" id="PTHR11360:SF238">
    <property type="entry name" value="SD10469P"/>
    <property type="match status" value="1"/>
</dbReference>
<feature type="transmembrane region" description="Helical" evidence="3">
    <location>
        <begin position="98"/>
        <end position="118"/>
    </location>
</feature>
<proteinExistence type="predicted"/>
<protein>
    <submittedName>
        <fullName evidence="6">Monocarboxylate transporter 10-like</fullName>
    </submittedName>
</protein>
<keyword evidence="3" id="KW-0472">Membrane</keyword>
<dbReference type="Proteomes" id="UP000829999">
    <property type="component" value="Chromosome 4"/>
</dbReference>
<sequence>MPSKHRGSTTSEYKGTIIVPSKVVSKNSSATKLTNLEGVEETEITAQISVPNEGGWGWVVVLCSFLTIFVFDGIYFTFGSMLKEMTYDLGVDESLVALVNSIAVALYFVGGPLVSALINRFGFRAIAMTGSITSSIALLGTYFAADYMSILFLYGIVGGAGACLCSMPSGLVVGFYFERLRSIAMAISSTGSSLGIMVLFSVNTYIVNLAGWRVLMLFHSGLVASTYFFTMSFKPLLSLTVTASPITDTGATTTERTRTITYLPSVGTMKTPSKTASKTKSEVKASAAERLFSAVSNPHFPTAAAVIGESVAVTPTQQTDQAGQIGQPGTSYAAVPSRLVVTAQGPQSGMTKKQLKQVQSLISKSKTSVREKRAESADKAELVIVEKEKLQKWWQRLFHWEKHIAEARPMYRDDAFYEGPLDRLPAYQKSRIDTAPEERTGLEYQMAVTRAVTAADLEEKRGVYTAAVRRVLATMMDPKLLKRGSFLLLCSSGFFTYLGFLVPYVYLPDRNRQQGIDPTHCSLFISVMGLANACGRLVIGTIAMKVNPVNLYAIVCIISGFAVMAFNFSFNLYYQYAICVLFGFHIASLSSMRSIVIVQLFGLDLLTNATGVMIMFQGVGSLISTPLSGVLKSQFGYDVSFYVAGVLICMSGFVLIPASRLNRRERDRLKEKEDAEAKKKAVTSTQSPVATTVKKGANTGPVS</sequence>
<feature type="transmembrane region" description="Helical" evidence="3">
    <location>
        <begin position="184"/>
        <end position="206"/>
    </location>
</feature>
<dbReference type="InterPro" id="IPR050327">
    <property type="entry name" value="Proton-linked_MCT"/>
</dbReference>
<dbReference type="OrthoDB" id="6509908at2759"/>
<evidence type="ECO:0000313" key="6">
    <source>
        <dbReference type="RefSeq" id="XP_035445156.2"/>
    </source>
</evidence>
<feature type="compositionally biased region" description="Basic and acidic residues" evidence="2">
    <location>
        <begin position="666"/>
        <end position="679"/>
    </location>
</feature>
<feature type="transmembrane region" description="Helical" evidence="3">
    <location>
        <begin position="549"/>
        <end position="566"/>
    </location>
</feature>
<evidence type="ECO:0000259" key="4">
    <source>
        <dbReference type="PROSITE" id="PS50850"/>
    </source>
</evidence>
<dbReference type="PANTHER" id="PTHR11360">
    <property type="entry name" value="MONOCARBOXYLATE TRANSPORTER"/>
    <property type="match status" value="1"/>
</dbReference>
<dbReference type="RefSeq" id="XP_035445156.2">
    <property type="nucleotide sequence ID" value="XM_035589263.2"/>
</dbReference>
<keyword evidence="3" id="KW-1133">Transmembrane helix</keyword>
<feature type="transmembrane region" description="Helical" evidence="3">
    <location>
        <begin position="596"/>
        <end position="619"/>
    </location>
</feature>
<dbReference type="InterPro" id="IPR036259">
    <property type="entry name" value="MFS_trans_sf"/>
</dbReference>
<keyword evidence="3" id="KW-0812">Transmembrane</keyword>
<name>A0A9R0D962_SPOFR</name>
<reference evidence="6" key="1">
    <citation type="submission" date="2025-08" db="UniProtKB">
        <authorList>
            <consortium name="RefSeq"/>
        </authorList>
    </citation>
    <scope>IDENTIFICATION</scope>
    <source>
        <tissue evidence="6">Whole larval tissue</tissue>
    </source>
</reference>
<organism evidence="5 6">
    <name type="scientific">Spodoptera frugiperda</name>
    <name type="common">Fall armyworm</name>
    <dbReference type="NCBI Taxonomy" id="7108"/>
    <lineage>
        <taxon>Eukaryota</taxon>
        <taxon>Metazoa</taxon>
        <taxon>Ecdysozoa</taxon>
        <taxon>Arthropoda</taxon>
        <taxon>Hexapoda</taxon>
        <taxon>Insecta</taxon>
        <taxon>Pterygota</taxon>
        <taxon>Neoptera</taxon>
        <taxon>Endopterygota</taxon>
        <taxon>Lepidoptera</taxon>
        <taxon>Glossata</taxon>
        <taxon>Ditrysia</taxon>
        <taxon>Noctuoidea</taxon>
        <taxon>Noctuidae</taxon>
        <taxon>Amphipyrinae</taxon>
        <taxon>Spodoptera</taxon>
    </lineage>
</organism>
<feature type="transmembrane region" description="Helical" evidence="3">
    <location>
        <begin position="522"/>
        <end position="542"/>
    </location>
</feature>
<feature type="region of interest" description="Disordered" evidence="2">
    <location>
        <begin position="666"/>
        <end position="703"/>
    </location>
</feature>
<dbReference type="GO" id="GO:0016020">
    <property type="term" value="C:membrane"/>
    <property type="evidence" value="ECO:0007669"/>
    <property type="project" value="UniProtKB-SubCell"/>
</dbReference>
<feature type="transmembrane region" description="Helical" evidence="3">
    <location>
        <begin position="486"/>
        <end position="507"/>
    </location>
</feature>
<dbReference type="GO" id="GO:0008028">
    <property type="term" value="F:monocarboxylic acid transmembrane transporter activity"/>
    <property type="evidence" value="ECO:0007669"/>
    <property type="project" value="TreeGrafter"/>
</dbReference>
<dbReference type="GeneID" id="118272643"/>
<dbReference type="AlphaFoldDB" id="A0A9R0D962"/>
<dbReference type="Gene3D" id="1.20.1250.20">
    <property type="entry name" value="MFS general substrate transporter like domains"/>
    <property type="match status" value="2"/>
</dbReference>
<feature type="transmembrane region" description="Helical" evidence="3">
    <location>
        <begin position="125"/>
        <end position="145"/>
    </location>
</feature>
<evidence type="ECO:0000256" key="1">
    <source>
        <dbReference type="ARBA" id="ARBA00004141"/>
    </source>
</evidence>
<comment type="subcellular location">
    <subcellularLocation>
        <location evidence="1">Membrane</location>
        <topology evidence="1">Multi-pass membrane protein</topology>
    </subcellularLocation>
</comment>
<feature type="transmembrane region" description="Helical" evidence="3">
    <location>
        <begin position="151"/>
        <end position="177"/>
    </location>
</feature>
<feature type="transmembrane region" description="Helical" evidence="3">
    <location>
        <begin position="56"/>
        <end position="78"/>
    </location>
</feature>
<gene>
    <name evidence="6" type="primary">LOC118272643</name>
</gene>
<accession>A0A9R0D962</accession>
<dbReference type="SUPFAM" id="SSF103473">
    <property type="entry name" value="MFS general substrate transporter"/>
    <property type="match status" value="1"/>
</dbReference>
<dbReference type="PROSITE" id="PS50850">
    <property type="entry name" value="MFS"/>
    <property type="match status" value="1"/>
</dbReference>
<dbReference type="InterPro" id="IPR011701">
    <property type="entry name" value="MFS"/>
</dbReference>
<evidence type="ECO:0000256" key="2">
    <source>
        <dbReference type="SAM" id="MobiDB-lite"/>
    </source>
</evidence>
<evidence type="ECO:0000313" key="5">
    <source>
        <dbReference type="Proteomes" id="UP000829999"/>
    </source>
</evidence>
<dbReference type="Pfam" id="PF07690">
    <property type="entry name" value="MFS_1"/>
    <property type="match status" value="2"/>
</dbReference>
<feature type="domain" description="Major facilitator superfamily (MFS) profile" evidence="4">
    <location>
        <begin position="60"/>
        <end position="663"/>
    </location>
</feature>
<evidence type="ECO:0000256" key="3">
    <source>
        <dbReference type="SAM" id="Phobius"/>
    </source>
</evidence>